<dbReference type="PANTHER" id="PTHR38115:SF1">
    <property type="entry name" value="LIPOCALIN-LIKE DOMAIN-CONTAINING PROTEIN"/>
    <property type="match status" value="1"/>
</dbReference>
<evidence type="ECO:0000313" key="1">
    <source>
        <dbReference type="EMBL" id="CAI6282454.1"/>
    </source>
</evidence>
<dbReference type="PANTHER" id="PTHR38115">
    <property type="entry name" value="LIPOCALIN-LIKE DOMAIN-CONTAINING PROTEIN"/>
    <property type="match status" value="1"/>
</dbReference>
<dbReference type="AlphaFoldDB" id="A0A9W4XL64"/>
<gene>
    <name evidence="1" type="ORF">PDIGIT_LOCUS2166</name>
</gene>
<dbReference type="EMBL" id="CAOQHR010000001">
    <property type="protein sequence ID" value="CAI6282454.1"/>
    <property type="molecule type" value="Genomic_DNA"/>
</dbReference>
<accession>A0A9W4XL64</accession>
<dbReference type="OrthoDB" id="425354at2759"/>
<name>A0A9W4XL64_9PLEO</name>
<evidence type="ECO:0000313" key="2">
    <source>
        <dbReference type="Proteomes" id="UP001152607"/>
    </source>
</evidence>
<comment type="caution">
    <text evidence="1">The sequence shown here is derived from an EMBL/GenBank/DDBJ whole genome shotgun (WGS) entry which is preliminary data.</text>
</comment>
<dbReference type="SUPFAM" id="SSF50814">
    <property type="entry name" value="Lipocalins"/>
    <property type="match status" value="1"/>
</dbReference>
<dbReference type="Gene3D" id="2.40.128.20">
    <property type="match status" value="1"/>
</dbReference>
<dbReference type="InterPro" id="IPR053037">
    <property type="entry name" value="Pericyclase_pydY-like"/>
</dbReference>
<proteinExistence type="predicted"/>
<protein>
    <submittedName>
        <fullName evidence="1">Uncharacterized protein</fullName>
    </submittedName>
</protein>
<organism evidence="1 2">
    <name type="scientific">Periconia digitata</name>
    <dbReference type="NCBI Taxonomy" id="1303443"/>
    <lineage>
        <taxon>Eukaryota</taxon>
        <taxon>Fungi</taxon>
        <taxon>Dikarya</taxon>
        <taxon>Ascomycota</taxon>
        <taxon>Pezizomycotina</taxon>
        <taxon>Dothideomycetes</taxon>
        <taxon>Pleosporomycetidae</taxon>
        <taxon>Pleosporales</taxon>
        <taxon>Massarineae</taxon>
        <taxon>Periconiaceae</taxon>
        <taxon>Periconia</taxon>
    </lineage>
</organism>
<dbReference type="InterPro" id="IPR012674">
    <property type="entry name" value="Calycin"/>
</dbReference>
<reference evidence="1" key="1">
    <citation type="submission" date="2023-01" db="EMBL/GenBank/DDBJ databases">
        <authorList>
            <person name="Van Ghelder C."/>
            <person name="Rancurel C."/>
        </authorList>
    </citation>
    <scope>NUCLEOTIDE SEQUENCE</scope>
    <source>
        <strain evidence="1">CNCM I-4278</strain>
    </source>
</reference>
<sequence>MAAPANKSLKDLNGKWLMNKTLSDSPEAVLALQGIGWMTRKAVGLATVTQHITQQGPSEENPSGPAVPLITVEQTATGGIKGTTENRTLDWTYRAHSDWLFGEMQAKSRFTTFKKIAEESAGKTPEEADAKFLSEGWLPETLDGEVVESFVDNEKGKWTAWQIWGFAEPKEKKGERWFTRKFVVRRKDKDEAVKVTMAYEWLEG</sequence>
<keyword evidence="2" id="KW-1185">Reference proteome</keyword>
<dbReference type="Proteomes" id="UP001152607">
    <property type="component" value="Unassembled WGS sequence"/>
</dbReference>